<sequence length="190" mass="21071">TCAPHGSQVIDCDWLAKTCVPFQSALAHSYSNCGEVNPMTHFLPVAQVSSSDGDDVKTTKNAPGRERTPFPARSTFRAAPVVLTRVLHGRPLLGLLSCGRISSEVHRALMYIVYFSSRCFVDGERGARQTEMQEKRIAVVALSGWPACALFLSLSRFLSLLMSRARHCCHTVPFHLFVRLFYEEGPIKCV</sequence>
<dbReference type="EMBL" id="GEGO01007111">
    <property type="protein sequence ID" value="JAR88293.1"/>
    <property type="molecule type" value="Transcribed_RNA"/>
</dbReference>
<proteinExistence type="predicted"/>
<organism evidence="2">
    <name type="scientific">Ixodes ricinus</name>
    <name type="common">Common tick</name>
    <name type="synonym">Acarus ricinus</name>
    <dbReference type="NCBI Taxonomy" id="34613"/>
    <lineage>
        <taxon>Eukaryota</taxon>
        <taxon>Metazoa</taxon>
        <taxon>Ecdysozoa</taxon>
        <taxon>Arthropoda</taxon>
        <taxon>Chelicerata</taxon>
        <taxon>Arachnida</taxon>
        <taxon>Acari</taxon>
        <taxon>Parasitiformes</taxon>
        <taxon>Ixodida</taxon>
        <taxon>Ixodoidea</taxon>
        <taxon>Ixodidae</taxon>
        <taxon>Ixodinae</taxon>
        <taxon>Ixodes</taxon>
    </lineage>
</organism>
<feature type="non-terminal residue" evidence="2">
    <location>
        <position position="1"/>
    </location>
</feature>
<protein>
    <submittedName>
        <fullName evidence="2">Uncharacterized protein</fullName>
    </submittedName>
</protein>
<evidence type="ECO:0000256" key="1">
    <source>
        <dbReference type="SAM" id="MobiDB-lite"/>
    </source>
</evidence>
<dbReference type="AlphaFoldDB" id="A0A147BBZ7"/>
<evidence type="ECO:0000313" key="2">
    <source>
        <dbReference type="EMBL" id="JAR88293.1"/>
    </source>
</evidence>
<name>A0A147BBZ7_IXORI</name>
<accession>A0A147BBZ7</accession>
<feature type="region of interest" description="Disordered" evidence="1">
    <location>
        <begin position="50"/>
        <end position="69"/>
    </location>
</feature>
<reference evidence="2" key="1">
    <citation type="journal article" date="2018" name="PLoS Negl. Trop. Dis.">
        <title>Sialome diversity of ticks revealed by RNAseq of single tick salivary glands.</title>
        <authorList>
            <person name="Perner J."/>
            <person name="Kropackova S."/>
            <person name="Kopacek P."/>
            <person name="Ribeiro J.M."/>
        </authorList>
    </citation>
    <scope>NUCLEOTIDE SEQUENCE</scope>
    <source>
        <strain evidence="2">Siblings of single egg batch collected in Ceske Budejovice</strain>
        <tissue evidence="2">Salivary glands</tissue>
    </source>
</reference>
<feature type="compositionally biased region" description="Basic and acidic residues" evidence="1">
    <location>
        <begin position="54"/>
        <end position="68"/>
    </location>
</feature>